<dbReference type="GO" id="GO:0005524">
    <property type="term" value="F:ATP binding"/>
    <property type="evidence" value="ECO:0007669"/>
    <property type="project" value="UniProtKB-KW"/>
</dbReference>
<gene>
    <name evidence="6" type="ORF">EZ444_16130</name>
</gene>
<dbReference type="RefSeq" id="WP_131610181.1">
    <property type="nucleotide sequence ID" value="NZ_SJSM01000010.1"/>
</dbReference>
<comment type="caution">
    <text evidence="6">The sequence shown here is derived from an EMBL/GenBank/DDBJ whole genome shotgun (WGS) entry which is preliminary data.</text>
</comment>
<dbReference type="Gene3D" id="3.30.200.20">
    <property type="entry name" value="Phosphorylase Kinase, domain 1"/>
    <property type="match status" value="1"/>
</dbReference>
<dbReference type="PROSITE" id="PS50011">
    <property type="entry name" value="PROTEIN_KINASE_DOM"/>
    <property type="match status" value="1"/>
</dbReference>
<keyword evidence="3 6" id="KW-0418">Kinase</keyword>
<evidence type="ECO:0000256" key="4">
    <source>
        <dbReference type="ARBA" id="ARBA00022840"/>
    </source>
</evidence>
<accession>A0A4R0N6Y7</accession>
<evidence type="ECO:0000313" key="6">
    <source>
        <dbReference type="EMBL" id="TCC95033.1"/>
    </source>
</evidence>
<dbReference type="PANTHER" id="PTHR44329:SF288">
    <property type="entry name" value="MITOGEN-ACTIVATED PROTEIN KINASE KINASE KINASE 20"/>
    <property type="match status" value="1"/>
</dbReference>
<keyword evidence="1" id="KW-0808">Transferase</keyword>
<keyword evidence="6" id="KW-0723">Serine/threonine-protein kinase</keyword>
<dbReference type="PANTHER" id="PTHR44329">
    <property type="entry name" value="SERINE/THREONINE-PROTEIN KINASE TNNI3K-RELATED"/>
    <property type="match status" value="1"/>
</dbReference>
<sequence length="487" mass="55830">MKKFFKAKQKFGAWTLTKFLGKGGNGEVWEGSHDDGRMGAIKILGKVKETAYNRFRDETMVIESNMDIPGIVPLIEKHLPEHLTETDYPFYVMPVAETANSKLTGASIEKKINAMISIAETLELLHDRGIAHRDIKPGNMLHLNGTYILSDFGLVDYPDKKDVTMKGEVVGPKWSMDPEMLRNPDAADVKAADVYSLAKTTWQFLTENWKGFDGQYSIGSVVELKNFYPGTYTAPIDDLLIAATQHEQNKRPNISEFKAALLLWKRLNEDFHEQKVEQWIKFQSKLFPASIPTIVVWKDPVEIVKILNLITSESNMSYMFLPGSGGLELKFAVVSDDEDFIELEFGTGHTYLMKPESLSFESFAEDPIWTYFRLEIEPTEPTGIYTGDTHELHKKRFYEPLTQTAPGEFHDYSLYDHYEYSEEEEKPENIRTVNRFFGGAIVMFGKRSNYNLDYSTTDARHNIMTASEFREYIQQQVNNSQMRLGNF</sequence>
<dbReference type="InterPro" id="IPR011009">
    <property type="entry name" value="Kinase-like_dom_sf"/>
</dbReference>
<evidence type="ECO:0000313" key="7">
    <source>
        <dbReference type="Proteomes" id="UP000291117"/>
    </source>
</evidence>
<dbReference type="Pfam" id="PF00069">
    <property type="entry name" value="Pkinase"/>
    <property type="match status" value="1"/>
</dbReference>
<dbReference type="InterPro" id="IPR051681">
    <property type="entry name" value="Ser/Thr_Kinases-Pseudokinases"/>
</dbReference>
<evidence type="ECO:0000259" key="5">
    <source>
        <dbReference type="PROSITE" id="PS50011"/>
    </source>
</evidence>
<organism evidence="6 7">
    <name type="scientific">Pedobacter hiemivivus</name>
    <dbReference type="NCBI Taxonomy" id="2530454"/>
    <lineage>
        <taxon>Bacteria</taxon>
        <taxon>Pseudomonadati</taxon>
        <taxon>Bacteroidota</taxon>
        <taxon>Sphingobacteriia</taxon>
        <taxon>Sphingobacteriales</taxon>
        <taxon>Sphingobacteriaceae</taxon>
        <taxon>Pedobacter</taxon>
    </lineage>
</organism>
<dbReference type="Proteomes" id="UP000291117">
    <property type="component" value="Unassembled WGS sequence"/>
</dbReference>
<evidence type="ECO:0000256" key="2">
    <source>
        <dbReference type="ARBA" id="ARBA00022741"/>
    </source>
</evidence>
<keyword evidence="4" id="KW-0067">ATP-binding</keyword>
<evidence type="ECO:0000256" key="3">
    <source>
        <dbReference type="ARBA" id="ARBA00022777"/>
    </source>
</evidence>
<dbReference type="InterPro" id="IPR000719">
    <property type="entry name" value="Prot_kinase_dom"/>
</dbReference>
<dbReference type="EMBL" id="SJSM01000010">
    <property type="protein sequence ID" value="TCC95033.1"/>
    <property type="molecule type" value="Genomic_DNA"/>
</dbReference>
<keyword evidence="2" id="KW-0547">Nucleotide-binding</keyword>
<proteinExistence type="predicted"/>
<dbReference type="OrthoDB" id="9813021at2"/>
<dbReference type="SMART" id="SM00220">
    <property type="entry name" value="S_TKc"/>
    <property type="match status" value="1"/>
</dbReference>
<reference evidence="6 7" key="1">
    <citation type="submission" date="2019-02" db="EMBL/GenBank/DDBJ databases">
        <title>Pedobacter sp. RP-3-8 sp. nov., isolated from Arctic soil.</title>
        <authorList>
            <person name="Dahal R.H."/>
        </authorList>
    </citation>
    <scope>NUCLEOTIDE SEQUENCE [LARGE SCALE GENOMIC DNA]</scope>
    <source>
        <strain evidence="6 7">RP-3-8</strain>
    </source>
</reference>
<dbReference type="AlphaFoldDB" id="A0A4R0N6Y7"/>
<dbReference type="SUPFAM" id="SSF56112">
    <property type="entry name" value="Protein kinase-like (PK-like)"/>
    <property type="match status" value="1"/>
</dbReference>
<keyword evidence="7" id="KW-1185">Reference proteome</keyword>
<feature type="domain" description="Protein kinase" evidence="5">
    <location>
        <begin position="14"/>
        <end position="263"/>
    </location>
</feature>
<evidence type="ECO:0000256" key="1">
    <source>
        <dbReference type="ARBA" id="ARBA00022679"/>
    </source>
</evidence>
<protein>
    <submittedName>
        <fullName evidence="6">Serine/threonine protein kinase</fullName>
    </submittedName>
</protein>
<dbReference type="Gene3D" id="1.10.510.10">
    <property type="entry name" value="Transferase(Phosphotransferase) domain 1"/>
    <property type="match status" value="1"/>
</dbReference>
<dbReference type="GO" id="GO:0004674">
    <property type="term" value="F:protein serine/threonine kinase activity"/>
    <property type="evidence" value="ECO:0007669"/>
    <property type="project" value="UniProtKB-KW"/>
</dbReference>
<name>A0A4R0N6Y7_9SPHI</name>